<dbReference type="AlphaFoldDB" id="A0A1Y3QVB4"/>
<organism evidence="6 7">
    <name type="scientific">Alistipes onderdonkii</name>
    <dbReference type="NCBI Taxonomy" id="328813"/>
    <lineage>
        <taxon>Bacteria</taxon>
        <taxon>Pseudomonadati</taxon>
        <taxon>Bacteroidota</taxon>
        <taxon>Bacteroidia</taxon>
        <taxon>Bacteroidales</taxon>
        <taxon>Rikenellaceae</taxon>
        <taxon>Alistipes</taxon>
    </lineage>
</organism>
<dbReference type="Gene3D" id="3.20.20.490">
    <property type="entry name" value="GxGYxYP glycoside hydrolase, C-terminal domain"/>
    <property type="match status" value="1"/>
</dbReference>
<dbReference type="OrthoDB" id="3799094at2"/>
<feature type="chain" id="PRO_5011012371" description="DUF1593 domain-containing protein" evidence="1">
    <location>
        <begin position="20"/>
        <end position="554"/>
    </location>
</feature>
<evidence type="ECO:0008006" key="8">
    <source>
        <dbReference type="Google" id="ProtNLM"/>
    </source>
</evidence>
<dbReference type="EMBL" id="NFHB01000004">
    <property type="protein sequence ID" value="OUN03622.1"/>
    <property type="molecule type" value="Genomic_DNA"/>
</dbReference>
<dbReference type="Pfam" id="PF20958">
    <property type="entry name" value="GxGYxYP_N_3rd"/>
    <property type="match status" value="1"/>
</dbReference>
<dbReference type="InterPro" id="IPR038410">
    <property type="entry name" value="GxGYxYP_C_sf"/>
</dbReference>
<protein>
    <recommendedName>
        <fullName evidence="8">DUF1593 domain-containing protein</fullName>
    </recommendedName>
</protein>
<dbReference type="Pfam" id="PF16216">
    <property type="entry name" value="GxGYxYP_N"/>
    <property type="match status" value="1"/>
</dbReference>
<reference evidence="7" key="1">
    <citation type="submission" date="2017-04" db="EMBL/GenBank/DDBJ databases">
        <title>Function of individual gut microbiota members based on whole genome sequencing of pure cultures obtained from chicken caecum.</title>
        <authorList>
            <person name="Medvecky M."/>
            <person name="Cejkova D."/>
            <person name="Polansky O."/>
            <person name="Karasova D."/>
            <person name="Kubasova T."/>
            <person name="Cizek A."/>
            <person name="Rychlik I."/>
        </authorList>
    </citation>
    <scope>NUCLEOTIDE SEQUENCE [LARGE SCALE GENOMIC DNA]</scope>
    <source>
        <strain evidence="7">An90</strain>
    </source>
</reference>
<evidence type="ECO:0000259" key="4">
    <source>
        <dbReference type="Pfam" id="PF20957"/>
    </source>
</evidence>
<feature type="domain" description="GxGYxYP putative glycoside hydrolase C-terminal" evidence="2">
    <location>
        <begin position="331"/>
        <end position="440"/>
    </location>
</feature>
<dbReference type="InterPro" id="IPR032626">
    <property type="entry name" value="GxGYxYP_N_1st"/>
</dbReference>
<feature type="domain" description="GxGYxYP putative glycoside hydrolase second N-terminal" evidence="4">
    <location>
        <begin position="146"/>
        <end position="214"/>
    </location>
</feature>
<evidence type="ECO:0000313" key="7">
    <source>
        <dbReference type="Proteomes" id="UP000195772"/>
    </source>
</evidence>
<feature type="domain" description="GxGYxYP putative glycoside hydrolase third N-terminal" evidence="5">
    <location>
        <begin position="239"/>
        <end position="312"/>
    </location>
</feature>
<evidence type="ECO:0000313" key="6">
    <source>
        <dbReference type="EMBL" id="OUN03622.1"/>
    </source>
</evidence>
<accession>A0A1Y3QVB4</accession>
<dbReference type="PANTHER" id="PTHR37321">
    <property type="entry name" value="EXPORTED PROTEIN-RELATED"/>
    <property type="match status" value="1"/>
</dbReference>
<dbReference type="eggNOG" id="COG1595">
    <property type="taxonomic scope" value="Bacteria"/>
</dbReference>
<gene>
    <name evidence="6" type="ORF">B5G41_08015</name>
</gene>
<evidence type="ECO:0000259" key="3">
    <source>
        <dbReference type="Pfam" id="PF16216"/>
    </source>
</evidence>
<dbReference type="Pfam" id="PF14323">
    <property type="entry name" value="GxGYxYP_C"/>
    <property type="match status" value="1"/>
</dbReference>
<evidence type="ECO:0000259" key="2">
    <source>
        <dbReference type="Pfam" id="PF14323"/>
    </source>
</evidence>
<dbReference type="PROSITE" id="PS51257">
    <property type="entry name" value="PROKAR_LIPOPROTEIN"/>
    <property type="match status" value="1"/>
</dbReference>
<dbReference type="InterPro" id="IPR048310">
    <property type="entry name" value="GxGYxYP_N_2nd"/>
</dbReference>
<keyword evidence="1" id="KW-0732">Signal</keyword>
<evidence type="ECO:0000256" key="1">
    <source>
        <dbReference type="SAM" id="SignalP"/>
    </source>
</evidence>
<evidence type="ECO:0000259" key="5">
    <source>
        <dbReference type="Pfam" id="PF20958"/>
    </source>
</evidence>
<dbReference type="Proteomes" id="UP000195772">
    <property type="component" value="Unassembled WGS sequence"/>
</dbReference>
<dbReference type="Pfam" id="PF20957">
    <property type="entry name" value="GxGYxYP_N_2nd"/>
    <property type="match status" value="1"/>
</dbReference>
<feature type="domain" description="GxGYxYP putative glycoside hydrolase first N-terminal" evidence="3">
    <location>
        <begin position="52"/>
        <end position="118"/>
    </location>
</feature>
<dbReference type="RefSeq" id="WP_026318337.1">
    <property type="nucleotide sequence ID" value="NZ_AP025562.1"/>
</dbReference>
<name>A0A1Y3QVB4_9BACT</name>
<dbReference type="InterPro" id="IPR048309">
    <property type="entry name" value="GxGYxYP_N_3rd"/>
</dbReference>
<sequence>MKKTLTYCFGSLLCLMTLASCQNGGSCCGQAATDVDLTGRLYPKVKTPTKSLVIVDLQNDDIEGQVAAIGLQGIVNRDSEQKIYVMNSRCKDNHGGWKTGPHDMAQMGQFWLDRVLKDIPQETLTLDATKSNPGFSALVEQYKKHIKGVVIYDPELVEATIEAATTIAAQTDALIVSPRLYEEVKGYDFPVIRDLRGMFKTNIECVDWLVENYFETANRDVAFTWSHMTTDFQESWGAANKDYVVANRLFTYFLDIQDHDQCAYYENIVKKYPAGTQIMGWTDELKADKLFAEYGYFMVPFISVENMTVMSSFPSVQGTPIEPKALKAEPNTVYIAMLVSDGDNLLHTMIYMPYTIEESAAYGDVPVTWIINPAIVDLAPRVFTWYEQVMNEGGQEMGAMMGDGSPTTDRYSGFSFYCSLTRHYLRQAGMHTLKQMVDGEAVAWNVQPYCLEGGYAGTDWRGIGSDEYHMDNDCFHIGTTNSRPEYLNKVLDSAPVDEPLFLSVMIGTASEDVTTYASELKKQIEARNDGRKYVFLRTADLAATYRAYKGLPVE</sequence>
<dbReference type="PANTHER" id="PTHR37321:SF1">
    <property type="entry name" value="EXPORTED PROTEIN"/>
    <property type="match status" value="1"/>
</dbReference>
<proteinExistence type="predicted"/>
<comment type="caution">
    <text evidence="6">The sequence shown here is derived from an EMBL/GenBank/DDBJ whole genome shotgun (WGS) entry which is preliminary data.</text>
</comment>
<dbReference type="InterPro" id="IPR025832">
    <property type="entry name" value="GxGYxYP_C"/>
</dbReference>
<feature type="signal peptide" evidence="1">
    <location>
        <begin position="1"/>
        <end position="19"/>
    </location>
</feature>